<feature type="signal peptide" evidence="1">
    <location>
        <begin position="1"/>
        <end position="17"/>
    </location>
</feature>
<gene>
    <name evidence="2" type="ORF">ODALV1_LOCUS20924</name>
</gene>
<evidence type="ECO:0000256" key="1">
    <source>
        <dbReference type="SAM" id="SignalP"/>
    </source>
</evidence>
<accession>A0ABP1RBN5</accession>
<evidence type="ECO:0000313" key="2">
    <source>
        <dbReference type="EMBL" id="CAL8125312.1"/>
    </source>
</evidence>
<feature type="chain" id="PRO_5047200843" evidence="1">
    <location>
        <begin position="18"/>
        <end position="66"/>
    </location>
</feature>
<comment type="caution">
    <text evidence="2">The sequence shown here is derived from an EMBL/GenBank/DDBJ whole genome shotgun (WGS) entry which is preliminary data.</text>
</comment>
<dbReference type="EMBL" id="CAXLJM020000069">
    <property type="protein sequence ID" value="CAL8125312.1"/>
    <property type="molecule type" value="Genomic_DNA"/>
</dbReference>
<proteinExistence type="predicted"/>
<dbReference type="Proteomes" id="UP001642540">
    <property type="component" value="Unassembled WGS sequence"/>
</dbReference>
<organism evidence="2 3">
    <name type="scientific">Orchesella dallaii</name>
    <dbReference type="NCBI Taxonomy" id="48710"/>
    <lineage>
        <taxon>Eukaryota</taxon>
        <taxon>Metazoa</taxon>
        <taxon>Ecdysozoa</taxon>
        <taxon>Arthropoda</taxon>
        <taxon>Hexapoda</taxon>
        <taxon>Collembola</taxon>
        <taxon>Entomobryomorpha</taxon>
        <taxon>Entomobryoidea</taxon>
        <taxon>Orchesellidae</taxon>
        <taxon>Orchesellinae</taxon>
        <taxon>Orchesella</taxon>
    </lineage>
</organism>
<name>A0ABP1RBN5_9HEXA</name>
<reference evidence="2 3" key="1">
    <citation type="submission" date="2024-08" db="EMBL/GenBank/DDBJ databases">
        <authorList>
            <person name="Cucini C."/>
            <person name="Frati F."/>
        </authorList>
    </citation>
    <scope>NUCLEOTIDE SEQUENCE [LARGE SCALE GENOMIC DNA]</scope>
</reference>
<evidence type="ECO:0000313" key="3">
    <source>
        <dbReference type="Proteomes" id="UP001642540"/>
    </source>
</evidence>
<protein>
    <submittedName>
        <fullName evidence="2">Uncharacterized protein</fullName>
    </submittedName>
</protein>
<keyword evidence="3" id="KW-1185">Reference proteome</keyword>
<keyword evidence="1" id="KW-0732">Signal</keyword>
<sequence>MMKYIAVLLAFIAVAYSQLLYSGIPALGVSGPSYHNAYAVSADTGIRRYGLTSGGIAYAAAPGLLY</sequence>